<protein>
    <submittedName>
        <fullName evidence="1">Uncharacterized protein</fullName>
    </submittedName>
</protein>
<dbReference type="KEGG" id="nai:NECAME_17913"/>
<organism evidence="1 2">
    <name type="scientific">Necator americanus</name>
    <name type="common">Human hookworm</name>
    <dbReference type="NCBI Taxonomy" id="51031"/>
    <lineage>
        <taxon>Eukaryota</taxon>
        <taxon>Metazoa</taxon>
        <taxon>Ecdysozoa</taxon>
        <taxon>Nematoda</taxon>
        <taxon>Chromadorea</taxon>
        <taxon>Rhabditida</taxon>
        <taxon>Rhabditina</taxon>
        <taxon>Rhabditomorpha</taxon>
        <taxon>Strongyloidea</taxon>
        <taxon>Ancylostomatidae</taxon>
        <taxon>Bunostominae</taxon>
        <taxon>Necator</taxon>
    </lineage>
</organism>
<accession>W2TK15</accession>
<proteinExistence type="predicted"/>
<keyword evidence="2" id="KW-1185">Reference proteome</keyword>
<sequence>MDSDETDVEVSFSNSYKRTPKLQPMINLLNGLREMTVAVLYNENHPQSTNNLAASDGRNLPSHYCFRVIT</sequence>
<dbReference type="AlphaFoldDB" id="W2TK15"/>
<dbReference type="Proteomes" id="UP000053676">
    <property type="component" value="Unassembled WGS sequence"/>
</dbReference>
<dbReference type="EMBL" id="KI658763">
    <property type="protein sequence ID" value="ETN81327.1"/>
    <property type="molecule type" value="Genomic_DNA"/>
</dbReference>
<evidence type="ECO:0000313" key="1">
    <source>
        <dbReference type="EMBL" id="ETN81327.1"/>
    </source>
</evidence>
<gene>
    <name evidence="1" type="ORF">NECAME_17913</name>
</gene>
<name>W2TK15_NECAM</name>
<reference evidence="2" key="1">
    <citation type="journal article" date="2014" name="Nat. Genet.">
        <title>Genome of the human hookworm Necator americanus.</title>
        <authorList>
            <person name="Tang Y.T."/>
            <person name="Gao X."/>
            <person name="Rosa B.A."/>
            <person name="Abubucker S."/>
            <person name="Hallsworth-Pepin K."/>
            <person name="Martin J."/>
            <person name="Tyagi R."/>
            <person name="Heizer E."/>
            <person name="Zhang X."/>
            <person name="Bhonagiri-Palsikar V."/>
            <person name="Minx P."/>
            <person name="Warren W.C."/>
            <person name="Wang Q."/>
            <person name="Zhan B."/>
            <person name="Hotez P.J."/>
            <person name="Sternberg P.W."/>
            <person name="Dougall A."/>
            <person name="Gaze S.T."/>
            <person name="Mulvenna J."/>
            <person name="Sotillo J."/>
            <person name="Ranganathan S."/>
            <person name="Rabelo E.M."/>
            <person name="Wilson R.K."/>
            <person name="Felgner P.L."/>
            <person name="Bethony J."/>
            <person name="Hawdon J.M."/>
            <person name="Gasser R.B."/>
            <person name="Loukas A."/>
            <person name="Mitreva M."/>
        </authorList>
    </citation>
    <scope>NUCLEOTIDE SEQUENCE [LARGE SCALE GENOMIC DNA]</scope>
</reference>
<evidence type="ECO:0000313" key="2">
    <source>
        <dbReference type="Proteomes" id="UP000053676"/>
    </source>
</evidence>